<evidence type="ECO:0000313" key="3">
    <source>
        <dbReference type="Proteomes" id="UP000070720"/>
    </source>
</evidence>
<sequence length="204" mass="22873">MAPSWVEKFIVRDTTTPDSQMPPPEHALKLEYCVHAEHERTLTVVGDQLTRYVIKRIAKLGGAWGDVCHIYSPADGGREVGSLDFRSIPPSIEIVLARDGRKRKIKTPPAVREYEALSGVGPLHWKPIGMEPYGSASWELRSSTDLILVASINGNQTRGYISLFKKGLEEVVIEELLVVGIAQIEEYKRFLRVCRRSLFVVMAT</sequence>
<dbReference type="Proteomes" id="UP000070720">
    <property type="component" value="Chromosome 2"/>
</dbReference>
<name>A0A098DMQ2_GIBZE</name>
<reference evidence="2 3" key="2">
    <citation type="journal article" date="2010" name="Nature">
        <title>Comparative genomics reveals mobile pathogenicity chromosomes in Fusarium.</title>
        <authorList>
            <person name="Ma L.J."/>
            <person name="van der Does H.C."/>
            <person name="Borkovich K.A."/>
            <person name="Coleman J.J."/>
            <person name="Daboussi M.J."/>
            <person name="Di Pietro A."/>
            <person name="Dufresne M."/>
            <person name="Freitag M."/>
            <person name="Grabherr M."/>
            <person name="Henrissat B."/>
            <person name="Houterman P.M."/>
            <person name="Kang S."/>
            <person name="Shim W.B."/>
            <person name="Woloshuk C."/>
            <person name="Xie X."/>
            <person name="Xu J.R."/>
            <person name="Antoniw J."/>
            <person name="Baker S.E."/>
            <person name="Bluhm B.H."/>
            <person name="Breakspear A."/>
            <person name="Brown D.W."/>
            <person name="Butchko R.A."/>
            <person name="Chapman S."/>
            <person name="Coulson R."/>
            <person name="Coutinho P.M."/>
            <person name="Danchin E.G."/>
            <person name="Diener A."/>
            <person name="Gale L.R."/>
            <person name="Gardiner D.M."/>
            <person name="Goff S."/>
            <person name="Hammond-Kosack K.E."/>
            <person name="Hilburn K."/>
            <person name="Hua-Van A."/>
            <person name="Jonkers W."/>
            <person name="Kazan K."/>
            <person name="Kodira C.D."/>
            <person name="Koehrsen M."/>
            <person name="Kumar L."/>
            <person name="Lee Y.H."/>
            <person name="Li L."/>
            <person name="Manners J.M."/>
            <person name="Miranda-Saavedra D."/>
            <person name="Mukherjee M."/>
            <person name="Park G."/>
            <person name="Park J."/>
            <person name="Park S.Y."/>
            <person name="Proctor R.H."/>
            <person name="Regev A."/>
            <person name="Ruiz-Roldan M.C."/>
            <person name="Sain D."/>
            <person name="Sakthikumar S."/>
            <person name="Sykes S."/>
            <person name="Schwartz D.C."/>
            <person name="Turgeon B.G."/>
            <person name="Wapinski I."/>
            <person name="Yoder O."/>
            <person name="Young S."/>
            <person name="Zeng Q."/>
            <person name="Zhou S."/>
            <person name="Galagan J."/>
            <person name="Cuomo C.A."/>
            <person name="Kistler H.C."/>
            <person name="Rep M."/>
        </authorList>
    </citation>
    <scope>GENOME REANNOTATION</scope>
    <source>
        <strain evidence="3">ATCC MYA-4620 / CBS 123657 / FGSC 9075 / NRRL 31084 / PH-1</strain>
        <strain evidence="2">PH-1 / ATCC MYA-4620 / FGSC 9075 / NRRL 31084</strain>
    </source>
</reference>
<protein>
    <submittedName>
        <fullName evidence="1">Chromosome 2, complete genome</fullName>
    </submittedName>
</protein>
<gene>
    <name evidence="1" type="ORF">FGRAMPH1_01T15883</name>
</gene>
<evidence type="ECO:0000313" key="2">
    <source>
        <dbReference type="EnsemblFungi" id="CEF79740"/>
    </source>
</evidence>
<dbReference type="AlphaFoldDB" id="A0A098DMQ2"/>
<reference evidence="2" key="4">
    <citation type="submission" date="2017-01" db="UniProtKB">
        <authorList>
            <consortium name="EnsemblFungi"/>
        </authorList>
    </citation>
    <scope>IDENTIFICATION</scope>
    <source>
        <strain evidence="2">PH-1 / ATCC MYA-4620 / FGSC 9075 / NRRL 31084</strain>
    </source>
</reference>
<dbReference type="InParanoid" id="A0A098DMQ2"/>
<reference evidence="2 3" key="1">
    <citation type="journal article" date="2007" name="Science">
        <title>The Fusarium graminearum genome reveals a link between localized polymorphism and pathogen specialization.</title>
        <authorList>
            <person name="Cuomo C.A."/>
            <person name="Gueldener U."/>
            <person name="Xu J.-R."/>
            <person name="Trail F."/>
            <person name="Turgeon B.G."/>
            <person name="Di Pietro A."/>
            <person name="Walton J.D."/>
            <person name="Ma L.-J."/>
            <person name="Baker S.E."/>
            <person name="Rep M."/>
            <person name="Adam G."/>
            <person name="Antoniw J."/>
            <person name="Baldwin T."/>
            <person name="Calvo S.E."/>
            <person name="Chang Y.-L."/>
            <person name="DeCaprio D."/>
            <person name="Gale L.R."/>
            <person name="Gnerre S."/>
            <person name="Goswami R.S."/>
            <person name="Hammond-Kosack K."/>
            <person name="Harris L.J."/>
            <person name="Hilburn K."/>
            <person name="Kennell J.C."/>
            <person name="Kroken S."/>
            <person name="Magnuson J.K."/>
            <person name="Mannhaupt G."/>
            <person name="Mauceli E.W."/>
            <person name="Mewes H.-W."/>
            <person name="Mitterbauer R."/>
            <person name="Muehlbauer G."/>
            <person name="Muensterkoetter M."/>
            <person name="Nelson D."/>
            <person name="O'Donnell K."/>
            <person name="Ouellet T."/>
            <person name="Qi W."/>
            <person name="Quesneville H."/>
            <person name="Roncero M.I.G."/>
            <person name="Seong K.-Y."/>
            <person name="Tetko I.V."/>
            <person name="Urban M."/>
            <person name="Waalwijk C."/>
            <person name="Ward T.J."/>
            <person name="Yao J."/>
            <person name="Birren B.W."/>
            <person name="Kistler H.C."/>
        </authorList>
    </citation>
    <scope>NUCLEOTIDE SEQUENCE [LARGE SCALE GENOMIC DNA]</scope>
    <source>
        <strain evidence="3">ATCC MYA-4620 / CBS 123657 / FGSC 9075 / NRRL 31084 / PH-1</strain>
        <strain evidence="2">PH-1 / ATCC MYA-4620 / FGSC 9075 / NRRL 31084</strain>
    </source>
</reference>
<reference evidence="1 3" key="3">
    <citation type="journal article" date="2015" name="BMC Genomics">
        <title>The completed genome sequence of the pathogenic ascomycete fungus Fusarium graminearum.</title>
        <authorList>
            <person name="King R."/>
            <person name="Urban M."/>
            <person name="Hammond-Kosack M.C."/>
            <person name="Hassani-Pak K."/>
            <person name="Hammond-Kosack K.E."/>
        </authorList>
    </citation>
    <scope>NUCLEOTIDE SEQUENCE [LARGE SCALE GENOMIC DNA]</scope>
    <source>
        <strain evidence="3">ATCC MYA-4620 / CBS 123657 / FGSC 9075 / NRRL 31084 / PH-1</strain>
        <strain evidence="1">PH-1</strain>
    </source>
</reference>
<proteinExistence type="predicted"/>
<dbReference type="eggNOG" id="ENOG502SN7R">
    <property type="taxonomic scope" value="Eukaryota"/>
</dbReference>
<dbReference type="EnsemblFungi" id="CEF79740">
    <property type="protein sequence ID" value="CEF79740"/>
    <property type="gene ID" value="FGRRES_12201_M"/>
</dbReference>
<keyword evidence="3" id="KW-1185">Reference proteome</keyword>
<dbReference type="EMBL" id="HG970333">
    <property type="protein sequence ID" value="CEF79740.1"/>
    <property type="molecule type" value="Genomic_DNA"/>
</dbReference>
<accession>A0A0E0S8B5</accession>
<evidence type="ECO:0000313" key="1">
    <source>
        <dbReference type="EMBL" id="CEF79740.1"/>
    </source>
</evidence>
<dbReference type="VEuPathDB" id="FungiDB:FGRAMPH1_01G15883"/>
<accession>A0A098DMQ2</accession>
<organism evidence="1 3">
    <name type="scientific">Gibberella zeae (strain ATCC MYA-4620 / CBS 123657 / FGSC 9075 / NRRL 31084 / PH-1)</name>
    <name type="common">Wheat head blight fungus</name>
    <name type="synonym">Fusarium graminearum</name>
    <dbReference type="NCBI Taxonomy" id="229533"/>
    <lineage>
        <taxon>Eukaryota</taxon>
        <taxon>Fungi</taxon>
        <taxon>Dikarya</taxon>
        <taxon>Ascomycota</taxon>
        <taxon>Pezizomycotina</taxon>
        <taxon>Sordariomycetes</taxon>
        <taxon>Hypocreomycetidae</taxon>
        <taxon>Hypocreales</taxon>
        <taxon>Nectriaceae</taxon>
        <taxon>Fusarium</taxon>
    </lineage>
</organism>